<accession>A0A1H3MM54</accession>
<dbReference type="EMBL" id="FNOK01000034">
    <property type="protein sequence ID" value="SDY77235.1"/>
    <property type="molecule type" value="Genomic_DNA"/>
</dbReference>
<dbReference type="Proteomes" id="UP000199529">
    <property type="component" value="Unassembled WGS sequence"/>
</dbReference>
<keyword evidence="3" id="KW-1185">Reference proteome</keyword>
<organism evidence="2 3">
    <name type="scientific">Saccharopolyspora shandongensis</name>
    <dbReference type="NCBI Taxonomy" id="418495"/>
    <lineage>
        <taxon>Bacteria</taxon>
        <taxon>Bacillati</taxon>
        <taxon>Actinomycetota</taxon>
        <taxon>Actinomycetes</taxon>
        <taxon>Pseudonocardiales</taxon>
        <taxon>Pseudonocardiaceae</taxon>
        <taxon>Saccharopolyspora</taxon>
    </lineage>
</organism>
<evidence type="ECO:0000313" key="2">
    <source>
        <dbReference type="EMBL" id="SDY77235.1"/>
    </source>
</evidence>
<reference evidence="3" key="1">
    <citation type="submission" date="2016-10" db="EMBL/GenBank/DDBJ databases">
        <authorList>
            <person name="Varghese N."/>
            <person name="Submissions S."/>
        </authorList>
    </citation>
    <scope>NUCLEOTIDE SEQUENCE [LARGE SCALE GENOMIC DNA]</scope>
    <source>
        <strain evidence="3">CGMCC 4.3530</strain>
    </source>
</reference>
<name>A0A1H3MM54_9PSEU</name>
<dbReference type="OrthoDB" id="4297016at2"/>
<evidence type="ECO:0000256" key="1">
    <source>
        <dbReference type="SAM" id="MobiDB-lite"/>
    </source>
</evidence>
<protein>
    <submittedName>
        <fullName evidence="2">Uncharacterized protein</fullName>
    </submittedName>
</protein>
<evidence type="ECO:0000313" key="3">
    <source>
        <dbReference type="Proteomes" id="UP000199529"/>
    </source>
</evidence>
<gene>
    <name evidence="2" type="ORF">SAMN05216215_103499</name>
</gene>
<feature type="compositionally biased region" description="Basic and acidic residues" evidence="1">
    <location>
        <begin position="256"/>
        <end position="265"/>
    </location>
</feature>
<proteinExistence type="predicted"/>
<dbReference type="RefSeq" id="WP_093271778.1">
    <property type="nucleotide sequence ID" value="NZ_FNOK01000034.1"/>
</dbReference>
<sequence length="265" mass="28630">MGKSQGVPDWAARHFGDQAEEVSRRVVAAMVKAQKASFEVQAFASGEGATNRRPYGSMWESRYTFLEDEMKGLDGYETFHPPGASFRLVRLNGCLLLPIRHASSLSKPLSQVHIPDGIPLQVAQMRGVRPPATLFDGLSDALALGGVAAAGEEADLVEEGPVICIAVVVNAETQQPLGLWWGEVESMDNDGLIEWTPRVLSQELAQHSVSDATDVRRLNVVEQPKVAGFSDGAEPPLAVNPRQGVNYNPQAEAEPPADHANIEDE</sequence>
<dbReference type="AlphaFoldDB" id="A0A1H3MM54"/>
<feature type="region of interest" description="Disordered" evidence="1">
    <location>
        <begin position="227"/>
        <end position="265"/>
    </location>
</feature>